<evidence type="ECO:0000313" key="10">
    <source>
        <dbReference type="EMBL" id="CAF9917324.1"/>
    </source>
</evidence>
<dbReference type="InterPro" id="IPR017441">
    <property type="entry name" value="Protein_kinase_ATP_BS"/>
</dbReference>
<dbReference type="FunFam" id="1.10.510.10:FF:000253">
    <property type="entry name" value="MAP kinase kinase Ste7"/>
    <property type="match status" value="1"/>
</dbReference>
<name>A0A8H3F5B1_9LECA</name>
<keyword evidence="5 7" id="KW-0067">ATP-binding</keyword>
<dbReference type="GO" id="GO:0004674">
    <property type="term" value="F:protein serine/threonine kinase activity"/>
    <property type="evidence" value="ECO:0007669"/>
    <property type="project" value="UniProtKB-KW"/>
</dbReference>
<dbReference type="EMBL" id="CAJPDQ010000012">
    <property type="protein sequence ID" value="CAF9917324.1"/>
    <property type="molecule type" value="Genomic_DNA"/>
</dbReference>
<comment type="caution">
    <text evidence="10">The sequence shown here is derived from an EMBL/GenBank/DDBJ whole genome shotgun (WGS) entry which is preliminary data.</text>
</comment>
<dbReference type="CDD" id="cd06620">
    <property type="entry name" value="PKc_Byr1_like"/>
    <property type="match status" value="1"/>
</dbReference>
<feature type="region of interest" description="Disordered" evidence="8">
    <location>
        <begin position="396"/>
        <end position="502"/>
    </location>
</feature>
<evidence type="ECO:0000256" key="2">
    <source>
        <dbReference type="ARBA" id="ARBA00022679"/>
    </source>
</evidence>
<dbReference type="SMART" id="SM00220">
    <property type="entry name" value="S_TKc"/>
    <property type="match status" value="1"/>
</dbReference>
<evidence type="ECO:0000256" key="6">
    <source>
        <dbReference type="ARBA" id="ARBA00038035"/>
    </source>
</evidence>
<reference evidence="10" key="1">
    <citation type="submission" date="2021-03" db="EMBL/GenBank/DDBJ databases">
        <authorList>
            <person name="Tagirdzhanova G."/>
        </authorList>
    </citation>
    <scope>NUCLEOTIDE SEQUENCE</scope>
</reference>
<dbReference type="InterPro" id="IPR000719">
    <property type="entry name" value="Prot_kinase_dom"/>
</dbReference>
<feature type="binding site" evidence="7">
    <location>
        <position position="95"/>
    </location>
    <ligand>
        <name>ATP</name>
        <dbReference type="ChEBI" id="CHEBI:30616"/>
    </ligand>
</feature>
<keyword evidence="4" id="KW-0418">Kinase</keyword>
<evidence type="ECO:0000313" key="11">
    <source>
        <dbReference type="Proteomes" id="UP000664169"/>
    </source>
</evidence>
<evidence type="ECO:0000256" key="3">
    <source>
        <dbReference type="ARBA" id="ARBA00022741"/>
    </source>
</evidence>
<dbReference type="FunFam" id="3.30.200.20:FF:000261">
    <property type="entry name" value="MAP kinase kinase Ste7"/>
    <property type="match status" value="1"/>
</dbReference>
<dbReference type="SUPFAM" id="SSF56112">
    <property type="entry name" value="Protein kinase-like (PK-like)"/>
    <property type="match status" value="1"/>
</dbReference>
<dbReference type="AlphaFoldDB" id="A0A8H3F5B1"/>
<dbReference type="Gene3D" id="3.30.200.20">
    <property type="entry name" value="Phosphorylase Kinase, domain 1"/>
    <property type="match status" value="1"/>
</dbReference>
<proteinExistence type="inferred from homology"/>
<dbReference type="InterPro" id="IPR049613">
    <property type="entry name" value="Byr1-like_cat"/>
</dbReference>
<protein>
    <recommendedName>
        <fullName evidence="9">Protein kinase domain-containing protein</fullName>
    </recommendedName>
</protein>
<dbReference type="Pfam" id="PF00069">
    <property type="entry name" value="Pkinase"/>
    <property type="match status" value="1"/>
</dbReference>
<dbReference type="InterPro" id="IPR011009">
    <property type="entry name" value="Kinase-like_dom_sf"/>
</dbReference>
<dbReference type="Gene3D" id="1.10.510.10">
    <property type="entry name" value="Transferase(Phosphotransferase) domain 1"/>
    <property type="match status" value="1"/>
</dbReference>
<evidence type="ECO:0000259" key="9">
    <source>
        <dbReference type="PROSITE" id="PS50011"/>
    </source>
</evidence>
<gene>
    <name evidence="10" type="ORF">GOMPHAMPRED_001214</name>
</gene>
<evidence type="ECO:0000256" key="7">
    <source>
        <dbReference type="PROSITE-ProRule" id="PRU10141"/>
    </source>
</evidence>
<dbReference type="PROSITE" id="PS00108">
    <property type="entry name" value="PROTEIN_KINASE_ST"/>
    <property type="match status" value="1"/>
</dbReference>
<dbReference type="PROSITE" id="PS50011">
    <property type="entry name" value="PROTEIN_KINASE_DOM"/>
    <property type="match status" value="1"/>
</dbReference>
<evidence type="ECO:0000256" key="5">
    <source>
        <dbReference type="ARBA" id="ARBA00022840"/>
    </source>
</evidence>
<dbReference type="InterPro" id="IPR008271">
    <property type="entry name" value="Ser/Thr_kinase_AS"/>
</dbReference>
<comment type="similarity">
    <text evidence="6">Belongs to the protein kinase superfamily. STE Ser/Thr protein kinase family. MAP kinase kinase subfamily.</text>
</comment>
<sequence length="502" mass="54417">MADAFKTKTMGMKNKKKLALAPSTPKMPEPLAGDSGMLGGLGTNQAQVDTLEIGVEFQLDLKTDDLVILRELGAGNGGTVSKVMHPATKIIMARKVIHVEAKEAVRKNIVRELHIMKDCSSPHIVTFYGAFLNDSGDVIMCMEYMDAGSLDRISKDFGPVRVDVLGKITVAVLSGLIYLYETHRIMHRDIKPSNVLVNSKGAIKLCDFGVSGELVNSIADTFVGTSTYMAPERIQGAKYTVKSDVWSLGLMVMELAIGRFPFDASETAGDREPGMGGILDLLQQIVHEPPPRLPKSSAFPLILDEMIQACLSRDAESRPTPRQLFDHDGFIQAAKRTPVDLEAWAVEMMQKANRKSHLQAPLSPATQALLKSDGPFSGGTPDIKDNKTPTSGEIPIATSAGTSVSGHHVEPVSRTMSSENVNGRTSNGYSQYLQDPQPGFPPRTSSSTSVLPTRLKEPGERNSFATSSVMPIRPAPAPGLRPESRGSMTNRRYMQQGEGQMI</sequence>
<keyword evidence="3 7" id="KW-0547">Nucleotide-binding</keyword>
<dbReference type="PROSITE" id="PS00107">
    <property type="entry name" value="PROTEIN_KINASE_ATP"/>
    <property type="match status" value="1"/>
</dbReference>
<dbReference type="PANTHER" id="PTHR47448">
    <property type="entry name" value="DUAL SPECIFICITY MITOGEN-ACTIVATED PROTEIN KINASE KINASE DSOR1-LIKE PROTEIN"/>
    <property type="match status" value="1"/>
</dbReference>
<dbReference type="OrthoDB" id="10252354at2759"/>
<dbReference type="GO" id="GO:0004712">
    <property type="term" value="F:protein serine/threonine/tyrosine kinase activity"/>
    <property type="evidence" value="ECO:0007669"/>
    <property type="project" value="UniProtKB-ARBA"/>
</dbReference>
<evidence type="ECO:0000256" key="1">
    <source>
        <dbReference type="ARBA" id="ARBA00022527"/>
    </source>
</evidence>
<feature type="domain" description="Protein kinase" evidence="9">
    <location>
        <begin position="66"/>
        <end position="330"/>
    </location>
</feature>
<keyword evidence="11" id="KW-1185">Reference proteome</keyword>
<dbReference type="GO" id="GO:0005524">
    <property type="term" value="F:ATP binding"/>
    <property type="evidence" value="ECO:0007669"/>
    <property type="project" value="UniProtKB-UniRule"/>
</dbReference>
<evidence type="ECO:0000256" key="4">
    <source>
        <dbReference type="ARBA" id="ARBA00022777"/>
    </source>
</evidence>
<dbReference type="Proteomes" id="UP000664169">
    <property type="component" value="Unassembled WGS sequence"/>
</dbReference>
<dbReference type="InterPro" id="IPR050915">
    <property type="entry name" value="MAP_kinase_kinase"/>
</dbReference>
<organism evidence="10 11">
    <name type="scientific">Gomphillus americanus</name>
    <dbReference type="NCBI Taxonomy" id="1940652"/>
    <lineage>
        <taxon>Eukaryota</taxon>
        <taxon>Fungi</taxon>
        <taxon>Dikarya</taxon>
        <taxon>Ascomycota</taxon>
        <taxon>Pezizomycotina</taxon>
        <taxon>Lecanoromycetes</taxon>
        <taxon>OSLEUM clade</taxon>
        <taxon>Ostropomycetidae</taxon>
        <taxon>Ostropales</taxon>
        <taxon>Graphidaceae</taxon>
        <taxon>Gomphilloideae</taxon>
        <taxon>Gomphillus</taxon>
    </lineage>
</organism>
<keyword evidence="2" id="KW-0808">Transferase</keyword>
<keyword evidence="1" id="KW-0723">Serine/threonine-protein kinase</keyword>
<evidence type="ECO:0000256" key="8">
    <source>
        <dbReference type="SAM" id="MobiDB-lite"/>
    </source>
</evidence>
<feature type="region of interest" description="Disordered" evidence="8">
    <location>
        <begin position="371"/>
        <end position="390"/>
    </location>
</feature>
<accession>A0A8H3F5B1</accession>
<dbReference type="PANTHER" id="PTHR47448:SF1">
    <property type="entry name" value="SERINE_THREONINE-PROTEIN KINASE STE7 HOMOLOG"/>
    <property type="match status" value="1"/>
</dbReference>
<dbReference type="GO" id="GO:0000165">
    <property type="term" value="P:MAPK cascade"/>
    <property type="evidence" value="ECO:0007669"/>
    <property type="project" value="UniProtKB-ARBA"/>
</dbReference>
<feature type="compositionally biased region" description="Polar residues" evidence="8">
    <location>
        <begin position="414"/>
        <end position="434"/>
    </location>
</feature>